<reference evidence="8 9" key="1">
    <citation type="journal article" date="2016" name="Nat. Commun.">
        <title>Thousands of microbial genomes shed light on interconnected biogeochemical processes in an aquifer system.</title>
        <authorList>
            <person name="Anantharaman K."/>
            <person name="Brown C.T."/>
            <person name="Hug L.A."/>
            <person name="Sharon I."/>
            <person name="Castelle C.J."/>
            <person name="Probst A.J."/>
            <person name="Thomas B.C."/>
            <person name="Singh A."/>
            <person name="Wilkins M.J."/>
            <person name="Karaoz U."/>
            <person name="Brodie E.L."/>
            <person name="Williams K.H."/>
            <person name="Hubbard S.S."/>
            <person name="Banfield J.F."/>
        </authorList>
    </citation>
    <scope>NUCLEOTIDE SEQUENCE [LARGE SCALE GENOMIC DNA]</scope>
</reference>
<accession>A0A1F5GGD6</accession>
<feature type="binding site" evidence="5">
    <location>
        <position position="133"/>
    </location>
    <ligand>
        <name>AMP</name>
        <dbReference type="ChEBI" id="CHEBI:456215"/>
    </ligand>
</feature>
<dbReference type="STRING" id="1797716.A3D07_01735"/>
<evidence type="ECO:0000256" key="5">
    <source>
        <dbReference type="HAMAP-Rule" id="MF_00235"/>
    </source>
</evidence>
<feature type="binding site" evidence="5">
    <location>
        <begin position="85"/>
        <end position="88"/>
    </location>
    <ligand>
        <name>AMP</name>
        <dbReference type="ChEBI" id="CHEBI:456215"/>
    </ligand>
</feature>
<dbReference type="GO" id="GO:0004017">
    <property type="term" value="F:AMP kinase activity"/>
    <property type="evidence" value="ECO:0007669"/>
    <property type="project" value="UniProtKB-UniRule"/>
</dbReference>
<comment type="pathway">
    <text evidence="5">Purine metabolism; AMP biosynthesis via salvage pathway; AMP from ADP: step 1/1.</text>
</comment>
<dbReference type="PROSITE" id="PS00113">
    <property type="entry name" value="ADENYLATE_KINASE"/>
    <property type="match status" value="1"/>
</dbReference>
<evidence type="ECO:0000256" key="2">
    <source>
        <dbReference type="ARBA" id="ARBA00022727"/>
    </source>
</evidence>
<comment type="caution">
    <text evidence="8">The sequence shown here is derived from an EMBL/GenBank/DDBJ whole genome shotgun (WGS) entry which is preliminary data.</text>
</comment>
<dbReference type="InterPro" id="IPR027417">
    <property type="entry name" value="P-loop_NTPase"/>
</dbReference>
<comment type="domain">
    <text evidence="5">Consists of three domains, a large central CORE domain and two small peripheral domains, NMPbind and LID, which undergo movements during catalysis. The LID domain closes over the site of phosphoryl transfer upon ATP binding. Assembling and dissambling the active center during each catalytic cycle provides an effective means to prevent ATP hydrolysis.</text>
</comment>
<comment type="function">
    <text evidence="5">Catalyzes the reversible transfer of the terminal phosphate group between ATP and AMP. Plays an important role in cellular energy homeostasis and in adenine nucleotide metabolism.</text>
</comment>
<comment type="caution">
    <text evidence="5">Lacks conserved residue(s) required for the propagation of feature annotation.</text>
</comment>
<dbReference type="EMBL" id="MFBF01000029">
    <property type="protein sequence ID" value="OGD90923.1"/>
    <property type="molecule type" value="Genomic_DNA"/>
</dbReference>
<dbReference type="CDD" id="cd01428">
    <property type="entry name" value="ADK"/>
    <property type="match status" value="1"/>
</dbReference>
<evidence type="ECO:0000256" key="4">
    <source>
        <dbReference type="ARBA" id="ARBA00022777"/>
    </source>
</evidence>
<evidence type="ECO:0000256" key="3">
    <source>
        <dbReference type="ARBA" id="ARBA00022741"/>
    </source>
</evidence>
<comment type="similarity">
    <text evidence="5 6">Belongs to the adenylate kinase family.</text>
</comment>
<dbReference type="PRINTS" id="PR00094">
    <property type="entry name" value="ADENYLTKNASE"/>
</dbReference>
<dbReference type="Proteomes" id="UP000177124">
    <property type="component" value="Unassembled WGS sequence"/>
</dbReference>
<evidence type="ECO:0000313" key="9">
    <source>
        <dbReference type="Proteomes" id="UP000177124"/>
    </source>
</evidence>
<dbReference type="InterPro" id="IPR033690">
    <property type="entry name" value="Adenylat_kinase_CS"/>
</dbReference>
<comment type="catalytic activity">
    <reaction evidence="5 7">
        <text>AMP + ATP = 2 ADP</text>
        <dbReference type="Rhea" id="RHEA:12973"/>
        <dbReference type="ChEBI" id="CHEBI:30616"/>
        <dbReference type="ChEBI" id="CHEBI:456215"/>
        <dbReference type="ChEBI" id="CHEBI:456216"/>
        <dbReference type="EC" id="2.7.4.3"/>
    </reaction>
</comment>
<feature type="binding site" evidence="5">
    <location>
        <begin position="10"/>
        <end position="15"/>
    </location>
    <ligand>
        <name>ATP</name>
        <dbReference type="ChEBI" id="CHEBI:30616"/>
    </ligand>
</feature>
<proteinExistence type="inferred from homology"/>
<dbReference type="GO" id="GO:0005737">
    <property type="term" value="C:cytoplasm"/>
    <property type="evidence" value="ECO:0007669"/>
    <property type="project" value="UniProtKB-SubCell"/>
</dbReference>
<organism evidence="8 9">
    <name type="scientific">Candidatus Curtissbacteria bacterium RIFCSPHIGHO2_02_FULL_42_15</name>
    <dbReference type="NCBI Taxonomy" id="1797716"/>
    <lineage>
        <taxon>Bacteria</taxon>
        <taxon>Candidatus Curtissiibacteriota</taxon>
    </lineage>
</organism>
<evidence type="ECO:0000256" key="6">
    <source>
        <dbReference type="RuleBase" id="RU003330"/>
    </source>
</evidence>
<feature type="binding site" evidence="5">
    <location>
        <position position="161"/>
    </location>
    <ligand>
        <name>ATP</name>
        <dbReference type="ChEBI" id="CHEBI:30616"/>
    </ligand>
</feature>
<keyword evidence="1 5" id="KW-0808">Transferase</keyword>
<dbReference type="InterPro" id="IPR000850">
    <property type="entry name" value="Adenylat/UMP-CMP_kin"/>
</dbReference>
<dbReference type="UniPathway" id="UPA00588">
    <property type="reaction ID" value="UER00649"/>
</dbReference>
<feature type="binding site" evidence="5">
    <location>
        <position position="122"/>
    </location>
    <ligand>
        <name>AMP</name>
        <dbReference type="ChEBI" id="CHEBI:456215"/>
    </ligand>
</feature>
<feature type="binding site" evidence="5">
    <location>
        <position position="31"/>
    </location>
    <ligand>
        <name>AMP</name>
        <dbReference type="ChEBI" id="CHEBI:456215"/>
    </ligand>
</feature>
<keyword evidence="2 5" id="KW-0545">Nucleotide biosynthesis</keyword>
<evidence type="ECO:0000256" key="7">
    <source>
        <dbReference type="RuleBase" id="RU003331"/>
    </source>
</evidence>
<comment type="subcellular location">
    <subcellularLocation>
        <location evidence="5 7">Cytoplasm</location>
    </subcellularLocation>
</comment>
<feature type="binding site" evidence="5">
    <location>
        <begin position="57"/>
        <end position="59"/>
    </location>
    <ligand>
        <name>AMP</name>
        <dbReference type="ChEBI" id="CHEBI:456215"/>
    </ligand>
</feature>
<dbReference type="AlphaFoldDB" id="A0A1F5GGD6"/>
<dbReference type="PANTHER" id="PTHR23359">
    <property type="entry name" value="NUCLEOTIDE KINASE"/>
    <property type="match status" value="1"/>
</dbReference>
<dbReference type="EC" id="2.7.4.3" evidence="5 7"/>
<keyword evidence="4 5" id="KW-0418">Kinase</keyword>
<dbReference type="GO" id="GO:0005524">
    <property type="term" value="F:ATP binding"/>
    <property type="evidence" value="ECO:0007669"/>
    <property type="project" value="UniProtKB-UniRule"/>
</dbReference>
<feature type="region of interest" description="NMP" evidence="5">
    <location>
        <begin position="30"/>
        <end position="59"/>
    </location>
</feature>
<keyword evidence="3 5" id="KW-0547">Nucleotide-binding</keyword>
<dbReference type="GO" id="GO:0044209">
    <property type="term" value="P:AMP salvage"/>
    <property type="evidence" value="ECO:0007669"/>
    <property type="project" value="UniProtKB-UniRule"/>
</dbReference>
<feature type="binding site" evidence="5">
    <location>
        <position position="120"/>
    </location>
    <ligand>
        <name>ATP</name>
        <dbReference type="ChEBI" id="CHEBI:30616"/>
    </ligand>
</feature>
<keyword evidence="5 7" id="KW-0067">ATP-binding</keyword>
<dbReference type="Gene3D" id="3.40.50.300">
    <property type="entry name" value="P-loop containing nucleotide triphosphate hydrolases"/>
    <property type="match status" value="1"/>
</dbReference>
<feature type="binding site" evidence="5">
    <location>
        <position position="36"/>
    </location>
    <ligand>
        <name>AMP</name>
        <dbReference type="ChEBI" id="CHEBI:456215"/>
    </ligand>
</feature>
<dbReference type="SUPFAM" id="SSF52540">
    <property type="entry name" value="P-loop containing nucleoside triphosphate hydrolases"/>
    <property type="match status" value="1"/>
</dbReference>
<sequence length="183" mass="20953">MKIIFLGIQGSGKSTQAKIAAEKLSLPYIETSQLLREKSNGEDEDAKQIANAFEKGNLVVDEITIRALKERLKTKDCQKGYILDGYPRNEIQFQNLDSDIGRVFYVKVSDEEAIRRLSKRARHDDTGKALKRRMDLYHRQTEPVLDKFREKGILEEVDGERSIKEIAKDIESKVLNYAKKHAG</sequence>
<gene>
    <name evidence="5" type="primary">adk</name>
    <name evidence="8" type="ORF">A3D07_01735</name>
</gene>
<feature type="binding site" evidence="5">
    <location>
        <position position="92"/>
    </location>
    <ligand>
        <name>AMP</name>
        <dbReference type="ChEBI" id="CHEBI:456215"/>
    </ligand>
</feature>
<keyword evidence="5" id="KW-0963">Cytoplasm</keyword>
<dbReference type="HAMAP" id="MF_00235">
    <property type="entry name" value="Adenylate_kinase_Adk"/>
    <property type="match status" value="1"/>
</dbReference>
<evidence type="ECO:0000313" key="8">
    <source>
        <dbReference type="EMBL" id="OGD90923.1"/>
    </source>
</evidence>
<dbReference type="Pfam" id="PF00406">
    <property type="entry name" value="ADK"/>
    <property type="match status" value="1"/>
</dbReference>
<name>A0A1F5GGD6_9BACT</name>
<protein>
    <recommendedName>
        <fullName evidence="5 7">Adenylate kinase</fullName>
        <shortName evidence="5">AK</shortName>
        <ecNumber evidence="5 7">2.7.4.3</ecNumber>
    </recommendedName>
    <alternativeName>
        <fullName evidence="5">ATP-AMP transphosphorylase</fullName>
    </alternativeName>
    <alternativeName>
        <fullName evidence="5">ATP:AMP phosphotransferase</fullName>
    </alternativeName>
    <alternativeName>
        <fullName evidence="5">Adenylate monophosphate kinase</fullName>
    </alternativeName>
</protein>
<evidence type="ECO:0000256" key="1">
    <source>
        <dbReference type="ARBA" id="ARBA00022679"/>
    </source>
</evidence>
<comment type="subunit">
    <text evidence="5 7">Monomer.</text>
</comment>